<gene>
    <name evidence="2" type="ORF">DILT_LOCUS8921</name>
</gene>
<sequence>MQSVGGVHIRFNSQTPSNPSTSTYHYPSLVPPPASLASNASTKSPSAVQLWRCSPEDILRNPTSSDSYRYPSLEASTDMDLILLSSIESYGSGSVNSMDWTSMESVSSPVEMRLHGPLPVRNSDELMALRHFIIIKRADWAAFTAECEAGTPICVHTVEQAVIHLLLAAAGHHIPNVRIPILRPNYPHDASRLERERDEIRARDANDPRVGELNGLITKTINDDKLQRWRERVEDFNFRGSSAATWKLLRNLTKTRLTHLTSPLGLGATGNGQIAAKMNQLFYPHSVPPPDISFSANAILTAVKKTKASKAF</sequence>
<feature type="region of interest" description="Disordered" evidence="1">
    <location>
        <begin position="1"/>
        <end position="27"/>
    </location>
</feature>
<evidence type="ECO:0000313" key="3">
    <source>
        <dbReference type="Proteomes" id="UP000281553"/>
    </source>
</evidence>
<proteinExistence type="predicted"/>
<dbReference type="EMBL" id="UYRU01055547">
    <property type="protein sequence ID" value="VDN13090.1"/>
    <property type="molecule type" value="Genomic_DNA"/>
</dbReference>
<evidence type="ECO:0000256" key="1">
    <source>
        <dbReference type="SAM" id="MobiDB-lite"/>
    </source>
</evidence>
<keyword evidence="3" id="KW-1185">Reference proteome</keyword>
<feature type="compositionally biased region" description="Low complexity" evidence="1">
    <location>
        <begin position="12"/>
        <end position="23"/>
    </location>
</feature>
<organism evidence="2 3">
    <name type="scientific">Dibothriocephalus latus</name>
    <name type="common">Fish tapeworm</name>
    <name type="synonym">Diphyllobothrium latum</name>
    <dbReference type="NCBI Taxonomy" id="60516"/>
    <lineage>
        <taxon>Eukaryota</taxon>
        <taxon>Metazoa</taxon>
        <taxon>Spiralia</taxon>
        <taxon>Lophotrochozoa</taxon>
        <taxon>Platyhelminthes</taxon>
        <taxon>Cestoda</taxon>
        <taxon>Eucestoda</taxon>
        <taxon>Diphyllobothriidea</taxon>
        <taxon>Diphyllobothriidae</taxon>
        <taxon>Dibothriocephalus</taxon>
    </lineage>
</organism>
<name>A0A3P7LI75_DIBLA</name>
<protein>
    <submittedName>
        <fullName evidence="2">Uncharacterized protein</fullName>
    </submittedName>
</protein>
<dbReference type="AlphaFoldDB" id="A0A3P7LI75"/>
<accession>A0A3P7LI75</accession>
<evidence type="ECO:0000313" key="2">
    <source>
        <dbReference type="EMBL" id="VDN13090.1"/>
    </source>
</evidence>
<reference evidence="2 3" key="1">
    <citation type="submission" date="2018-11" db="EMBL/GenBank/DDBJ databases">
        <authorList>
            <consortium name="Pathogen Informatics"/>
        </authorList>
    </citation>
    <scope>NUCLEOTIDE SEQUENCE [LARGE SCALE GENOMIC DNA]</scope>
</reference>
<dbReference type="Proteomes" id="UP000281553">
    <property type="component" value="Unassembled WGS sequence"/>
</dbReference>